<evidence type="ECO:0000256" key="1">
    <source>
        <dbReference type="ARBA" id="ARBA00038508"/>
    </source>
</evidence>
<evidence type="ECO:0000256" key="2">
    <source>
        <dbReference type="ARBA" id="ARBA00040808"/>
    </source>
</evidence>
<organism evidence="4 5">
    <name type="scientific">Geodia barretti</name>
    <name type="common">Barrett's horny sponge</name>
    <dbReference type="NCBI Taxonomy" id="519541"/>
    <lineage>
        <taxon>Eukaryota</taxon>
        <taxon>Metazoa</taxon>
        <taxon>Porifera</taxon>
        <taxon>Demospongiae</taxon>
        <taxon>Heteroscleromorpha</taxon>
        <taxon>Tetractinellida</taxon>
        <taxon>Astrophorina</taxon>
        <taxon>Geodiidae</taxon>
        <taxon>Geodia</taxon>
    </lineage>
</organism>
<dbReference type="GO" id="GO:0016538">
    <property type="term" value="F:cyclin-dependent protein serine/threonine kinase regulator activity"/>
    <property type="evidence" value="ECO:0007669"/>
    <property type="project" value="TreeGrafter"/>
</dbReference>
<name>A0AA35T061_GEOBA</name>
<feature type="compositionally biased region" description="Low complexity" evidence="3">
    <location>
        <begin position="232"/>
        <end position="250"/>
    </location>
</feature>
<dbReference type="PANTHER" id="PTHR15615">
    <property type="match status" value="1"/>
</dbReference>
<feature type="region of interest" description="Disordered" evidence="3">
    <location>
        <begin position="232"/>
        <end position="256"/>
    </location>
</feature>
<dbReference type="InterPro" id="IPR013922">
    <property type="entry name" value="Cyclin_PHO80-like"/>
</dbReference>
<dbReference type="AlphaFoldDB" id="A0AA35T061"/>
<evidence type="ECO:0000256" key="3">
    <source>
        <dbReference type="SAM" id="MobiDB-lite"/>
    </source>
</evidence>
<evidence type="ECO:0000313" key="4">
    <source>
        <dbReference type="EMBL" id="CAI8038809.1"/>
    </source>
</evidence>
<dbReference type="EMBL" id="CASHTH010003014">
    <property type="protein sequence ID" value="CAI8038809.1"/>
    <property type="molecule type" value="Genomic_DNA"/>
</dbReference>
<dbReference type="PANTHER" id="PTHR15615:SF108">
    <property type="entry name" value="PROTEIN CNPPD1"/>
    <property type="match status" value="1"/>
</dbReference>
<comment type="caution">
    <text evidence="4">The sequence shown here is derived from an EMBL/GenBank/DDBJ whole genome shotgun (WGS) entry which is preliminary data.</text>
</comment>
<dbReference type="CDD" id="cd20557">
    <property type="entry name" value="CYCLIN_ScPCL1-like"/>
    <property type="match status" value="1"/>
</dbReference>
<comment type="similarity">
    <text evidence="1">Belongs to the CNPPD1 family.</text>
</comment>
<gene>
    <name evidence="4" type="ORF">GBAR_LOCUS21635</name>
</gene>
<dbReference type="Proteomes" id="UP001174909">
    <property type="component" value="Unassembled WGS sequence"/>
</dbReference>
<feature type="region of interest" description="Disordered" evidence="3">
    <location>
        <begin position="375"/>
        <end position="395"/>
    </location>
</feature>
<protein>
    <recommendedName>
        <fullName evidence="2">Protein CNPPD1</fullName>
    </recommendedName>
</protein>
<reference evidence="4" key="1">
    <citation type="submission" date="2023-03" db="EMBL/GenBank/DDBJ databases">
        <authorList>
            <person name="Steffen K."/>
            <person name="Cardenas P."/>
        </authorList>
    </citation>
    <scope>NUCLEOTIDE SEQUENCE</scope>
</reference>
<evidence type="ECO:0000313" key="5">
    <source>
        <dbReference type="Proteomes" id="UP001174909"/>
    </source>
</evidence>
<accession>A0AA35T061</accession>
<sequence length="561" mass="62273">MGRSLVDNQRSESVRKRVYLPDVDEFRSSSGPLSEVVLESLDPVSSLKAKPLKEGYVADITREGGVSPSCVILGLLYVHRLTEANPRFLRSISSKDLFLTAVVVASKYLNDEGESEALTNSEWAEVGCKGKPALDLMERRFLAAIDWRLYVSLEEYYSFVTGIEGRIALNQFASRGWLSYTDLVTIWDTMDTQTALLTATKQVAKVTCGSAAVYLVLLSTLFTASHTLNSSWSPSPSSPSSFPLSSSPTPETANSTSTDIASLMMQDPLNVAPPELPLETYGKYPPDLTCILHNTHLERSRLKLINSRNPQMPCSSSVSIARPTLFSPSLHTSAIRCVHCGCSTWPGMGFNQGLNFNEREFDHRVYCGEQTGSLRSRAQGSDHTGGYNNSRPHCRQGSEAITADEKVAFPYPNLRRVDLHTSWEDLELRRETKATKHPFKPPHCTLGLHHTTYSGIILADNRSETLLSTVYQYFGGLHDWAVSIILRVVLPPDMLGQTAHENNVSTATDDYRWLAVDDRSVDGRRLVRDLIAQTQSYGEVVTLGVDQQLLLPVLDQGRLWL</sequence>
<proteinExistence type="inferred from homology"/>
<dbReference type="Pfam" id="PF08613">
    <property type="entry name" value="Cyclin"/>
    <property type="match status" value="1"/>
</dbReference>
<dbReference type="GO" id="GO:0019901">
    <property type="term" value="F:protein kinase binding"/>
    <property type="evidence" value="ECO:0007669"/>
    <property type="project" value="InterPro"/>
</dbReference>
<dbReference type="GO" id="GO:0005634">
    <property type="term" value="C:nucleus"/>
    <property type="evidence" value="ECO:0007669"/>
    <property type="project" value="TreeGrafter"/>
</dbReference>
<keyword evidence="5" id="KW-1185">Reference proteome</keyword>
<feature type="compositionally biased region" description="Polar residues" evidence="3">
    <location>
        <begin position="375"/>
        <end position="391"/>
    </location>
</feature>
<dbReference type="Gene3D" id="1.10.472.10">
    <property type="entry name" value="Cyclin-like"/>
    <property type="match status" value="1"/>
</dbReference>
<dbReference type="GO" id="GO:0000307">
    <property type="term" value="C:cyclin-dependent protein kinase holoenzyme complex"/>
    <property type="evidence" value="ECO:0007669"/>
    <property type="project" value="TreeGrafter"/>
</dbReference>